<gene>
    <name evidence="8 10" type="primary">rnr</name>
    <name evidence="10" type="ORF">H9742_14045</name>
</gene>
<dbReference type="NCBIfam" id="TIGR00358">
    <property type="entry name" value="3_prime_RNase"/>
    <property type="match status" value="1"/>
</dbReference>
<dbReference type="EC" id="3.1.13.1" evidence="8"/>
<dbReference type="SUPFAM" id="SSF50249">
    <property type="entry name" value="Nucleic acid-binding proteins"/>
    <property type="match status" value="4"/>
</dbReference>
<dbReference type="InterPro" id="IPR013223">
    <property type="entry name" value="RNase_B_OB_dom"/>
</dbReference>
<evidence type="ECO:0000256" key="8">
    <source>
        <dbReference type="HAMAP-Rule" id="MF_01895"/>
    </source>
</evidence>
<dbReference type="InterPro" id="IPR040476">
    <property type="entry name" value="CSD2"/>
</dbReference>
<keyword evidence="6 8" id="KW-0269">Exonuclease</keyword>
<keyword evidence="5 8" id="KW-0378">Hydrolase</keyword>
<evidence type="ECO:0000256" key="4">
    <source>
        <dbReference type="ARBA" id="ARBA00022722"/>
    </source>
</evidence>
<comment type="caution">
    <text evidence="10">The sequence shown here is derived from an EMBL/GenBank/DDBJ whole genome shotgun (WGS) entry which is preliminary data.</text>
</comment>
<keyword evidence="7 8" id="KW-0694">RNA-binding</keyword>
<accession>A0A9D1UDM2</accession>
<dbReference type="FunFam" id="2.40.50.140:FF:000219">
    <property type="entry name" value="Ribonuclease R"/>
    <property type="match status" value="1"/>
</dbReference>
<dbReference type="PANTHER" id="PTHR23355:SF9">
    <property type="entry name" value="DIS3-LIKE EXONUCLEASE 2"/>
    <property type="match status" value="1"/>
</dbReference>
<dbReference type="PANTHER" id="PTHR23355">
    <property type="entry name" value="RIBONUCLEASE"/>
    <property type="match status" value="1"/>
</dbReference>
<dbReference type="HAMAP" id="MF_01895">
    <property type="entry name" value="RNase_R"/>
    <property type="match status" value="1"/>
</dbReference>
<dbReference type="PROSITE" id="PS50126">
    <property type="entry name" value="S1"/>
    <property type="match status" value="1"/>
</dbReference>
<dbReference type="GO" id="GO:0005829">
    <property type="term" value="C:cytosol"/>
    <property type="evidence" value="ECO:0007669"/>
    <property type="project" value="TreeGrafter"/>
</dbReference>
<dbReference type="SMART" id="SM00357">
    <property type="entry name" value="CSP"/>
    <property type="match status" value="2"/>
</dbReference>
<dbReference type="AlphaFoldDB" id="A0A9D1UDM2"/>
<dbReference type="SMART" id="SM00316">
    <property type="entry name" value="S1"/>
    <property type="match status" value="1"/>
</dbReference>
<dbReference type="Proteomes" id="UP000824265">
    <property type="component" value="Unassembled WGS sequence"/>
</dbReference>
<dbReference type="InterPro" id="IPR004476">
    <property type="entry name" value="RNase_II/RNase_R"/>
</dbReference>
<dbReference type="InterPro" id="IPR050180">
    <property type="entry name" value="RNR_Ribonuclease"/>
</dbReference>
<evidence type="ECO:0000256" key="2">
    <source>
        <dbReference type="ARBA" id="ARBA00004496"/>
    </source>
</evidence>
<protein>
    <recommendedName>
        <fullName evidence="8">Ribonuclease R</fullName>
        <shortName evidence="8">RNase R</shortName>
        <ecNumber evidence="8">3.1.13.1</ecNumber>
    </recommendedName>
</protein>
<dbReference type="InterPro" id="IPR011805">
    <property type="entry name" value="RNase_R"/>
</dbReference>
<dbReference type="InterPro" id="IPR001900">
    <property type="entry name" value="RNase_II/R"/>
</dbReference>
<dbReference type="CDD" id="cd04471">
    <property type="entry name" value="S1_RNase_R"/>
    <property type="match status" value="1"/>
</dbReference>
<evidence type="ECO:0000259" key="9">
    <source>
        <dbReference type="PROSITE" id="PS50126"/>
    </source>
</evidence>
<comment type="function">
    <text evidence="8">3'-5' exoribonuclease that releases 5'-nucleoside monophosphates and is involved in maturation of structured RNAs.</text>
</comment>
<evidence type="ECO:0000256" key="6">
    <source>
        <dbReference type="ARBA" id="ARBA00022839"/>
    </source>
</evidence>
<reference evidence="10" key="2">
    <citation type="submission" date="2021-04" db="EMBL/GenBank/DDBJ databases">
        <authorList>
            <person name="Gilroy R."/>
        </authorList>
    </citation>
    <scope>NUCLEOTIDE SEQUENCE</scope>
    <source>
        <strain evidence="10">CHK195-6426</strain>
    </source>
</reference>
<dbReference type="PROSITE" id="PS01175">
    <property type="entry name" value="RIBONUCLEASE_II"/>
    <property type="match status" value="1"/>
</dbReference>
<dbReference type="NCBIfam" id="TIGR02063">
    <property type="entry name" value="RNase_R"/>
    <property type="match status" value="1"/>
</dbReference>
<comment type="subcellular location">
    <subcellularLocation>
        <location evidence="2 8">Cytoplasm</location>
    </subcellularLocation>
</comment>
<dbReference type="EMBL" id="DXGH01000073">
    <property type="protein sequence ID" value="HIW82620.1"/>
    <property type="molecule type" value="Genomic_DNA"/>
</dbReference>
<proteinExistence type="inferred from homology"/>
<dbReference type="InterPro" id="IPR011129">
    <property type="entry name" value="CSD"/>
</dbReference>
<keyword evidence="4 8" id="KW-0540">Nuclease</keyword>
<dbReference type="GO" id="GO:0006402">
    <property type="term" value="P:mRNA catabolic process"/>
    <property type="evidence" value="ECO:0007669"/>
    <property type="project" value="TreeGrafter"/>
</dbReference>
<dbReference type="SMART" id="SM00955">
    <property type="entry name" value="RNB"/>
    <property type="match status" value="1"/>
</dbReference>
<dbReference type="InterPro" id="IPR012340">
    <property type="entry name" value="NA-bd_OB-fold"/>
</dbReference>
<reference evidence="10" key="1">
    <citation type="journal article" date="2021" name="PeerJ">
        <title>Extensive microbial diversity within the chicken gut microbiome revealed by metagenomics and culture.</title>
        <authorList>
            <person name="Gilroy R."/>
            <person name="Ravi A."/>
            <person name="Getino M."/>
            <person name="Pursley I."/>
            <person name="Horton D.L."/>
            <person name="Alikhan N.F."/>
            <person name="Baker D."/>
            <person name="Gharbi K."/>
            <person name="Hall N."/>
            <person name="Watson M."/>
            <person name="Adriaenssens E.M."/>
            <person name="Foster-Nyarko E."/>
            <person name="Jarju S."/>
            <person name="Secka A."/>
            <person name="Antonio M."/>
            <person name="Oren A."/>
            <person name="Chaudhuri R.R."/>
            <person name="La Ragione R."/>
            <person name="Hildebrand F."/>
            <person name="Pallen M.J."/>
        </authorList>
    </citation>
    <scope>NUCLEOTIDE SEQUENCE</scope>
    <source>
        <strain evidence="10">CHK195-6426</strain>
    </source>
</reference>
<sequence length="725" mass="82246">MEIREKRKKIICDLVNDDLYVPMKEKELAMFLQVAAEDRQELKSILMELLAEGRLMLTNKGKYVKSNGRVFTGTFVGNAKGFGFVRIEGRKEDLFVPEDKVNGAFHRDTVQAALLENPKGRRQEAQVIRILERGMKQVVGTYERTRNNFGFVIPDDTKLAQDIYVPKEHSKGAVSGHKVVVEITGYGTDKKSPEGRIIEILGHRNDPGVDIMSIVRGYELPVEFGEKVMNQALRAAKEVSEADRAGRRDLRDVVMITIDGEDAKDLDDAVSVSFDGSCYHLGVHIADVANYVQENSALDREALKRGTSVYLADRVIPMLPHALSNGICSLNEGADRLALSCLMRIDLYGEILDYDICESVIRVDHRMSYTQVKNILADEKILKTEAYQKYADLLPMLRQMEELAAALRSKRRKRGAIDFDFPECKILLDGEGHPVDIKPYERNVATNIIEDFMLAANETVAQHFYWLEVPFLYRVHDVPDAERIQRLSTFINNLGYYIKAVGRNAGKVSGGEVHPKEIQKLLDKIAGTPEEAMISRLALRSMKQAKYSVESSGHFGLACRFYSHFTSPIRRYPDLQIHRIIKDQLRGRLGEERTAHYREILPEVASHCSDMERRADEAERETDKLKKAEYMKERTGQCFDGIISGVTGWGIYVELPNTVEGLVHVSKLPGDYYYYKEDAFEMVGEATGRTFKLGMPVRVRASGVDIMTRTIDFSLVETKEEEYNE</sequence>
<evidence type="ECO:0000256" key="1">
    <source>
        <dbReference type="ARBA" id="ARBA00001849"/>
    </source>
</evidence>
<evidence type="ECO:0000256" key="7">
    <source>
        <dbReference type="ARBA" id="ARBA00022884"/>
    </source>
</evidence>
<feature type="domain" description="S1 motif" evidence="9">
    <location>
        <begin position="636"/>
        <end position="716"/>
    </location>
</feature>
<dbReference type="InterPro" id="IPR003029">
    <property type="entry name" value="S1_domain"/>
</dbReference>
<dbReference type="Pfam" id="PF08206">
    <property type="entry name" value="OB_RNB"/>
    <property type="match status" value="1"/>
</dbReference>
<evidence type="ECO:0000256" key="3">
    <source>
        <dbReference type="ARBA" id="ARBA00022490"/>
    </source>
</evidence>
<dbReference type="Pfam" id="PF00575">
    <property type="entry name" value="S1"/>
    <property type="match status" value="1"/>
</dbReference>
<dbReference type="Gene3D" id="2.40.50.140">
    <property type="entry name" value="Nucleic acid-binding proteins"/>
    <property type="match status" value="3"/>
</dbReference>
<organism evidence="10 11">
    <name type="scientific">Candidatus Acetatifactor stercoripullorum</name>
    <dbReference type="NCBI Taxonomy" id="2838414"/>
    <lineage>
        <taxon>Bacteria</taxon>
        <taxon>Bacillati</taxon>
        <taxon>Bacillota</taxon>
        <taxon>Clostridia</taxon>
        <taxon>Lachnospirales</taxon>
        <taxon>Lachnospiraceae</taxon>
        <taxon>Acetatifactor</taxon>
    </lineage>
</organism>
<dbReference type="GO" id="GO:0003723">
    <property type="term" value="F:RNA binding"/>
    <property type="evidence" value="ECO:0007669"/>
    <property type="project" value="UniProtKB-UniRule"/>
</dbReference>
<comment type="catalytic activity">
    <reaction evidence="1 8">
        <text>Exonucleolytic cleavage in the 3'- to 5'-direction to yield nucleoside 5'-phosphates.</text>
        <dbReference type="EC" id="3.1.13.1"/>
    </reaction>
</comment>
<dbReference type="InterPro" id="IPR022966">
    <property type="entry name" value="RNase_II/R_CS"/>
</dbReference>
<comment type="similarity">
    <text evidence="8">Belongs to the RNR ribonuclease family. RNase R subfamily.</text>
</comment>
<evidence type="ECO:0000256" key="5">
    <source>
        <dbReference type="ARBA" id="ARBA00022801"/>
    </source>
</evidence>
<dbReference type="Pfam" id="PF00773">
    <property type="entry name" value="RNB"/>
    <property type="match status" value="1"/>
</dbReference>
<evidence type="ECO:0000313" key="10">
    <source>
        <dbReference type="EMBL" id="HIW82620.1"/>
    </source>
</evidence>
<dbReference type="GO" id="GO:0008859">
    <property type="term" value="F:exoribonuclease II activity"/>
    <property type="evidence" value="ECO:0007669"/>
    <property type="project" value="UniProtKB-UniRule"/>
</dbReference>
<dbReference type="Pfam" id="PF17876">
    <property type="entry name" value="CSD2"/>
    <property type="match status" value="1"/>
</dbReference>
<evidence type="ECO:0000313" key="11">
    <source>
        <dbReference type="Proteomes" id="UP000824265"/>
    </source>
</evidence>
<keyword evidence="3 8" id="KW-0963">Cytoplasm</keyword>
<name>A0A9D1UDM2_9FIRM</name>